<dbReference type="SUPFAM" id="SSF52210">
    <property type="entry name" value="Succinyl-CoA synthetase domains"/>
    <property type="match status" value="2"/>
</dbReference>
<sequence>MAKTTAKLENQKTNLAPLFLPKSVAHVGASPKSALGRFNFSRFLQLMKYEGKIYPVNPKYAEVLDLPCYPHLGAVPDDIDVAILAVPAEHCPDVLSSVQPGKVKFVIIHTSGFGEINKHDLEARILSLAREKGFRVVGPNCMGVYSQQGRTGFWREHWEIVDRPGSIGFISQSGGHAVNVILGGMDSGINFNKVISLGNQIDVSISELLEYMGADDTIGVVGIYIESVKDGRRFLQAVKHVSRRKPVLVWKGGITATGKSAAATHTGSIAGNEQIFTSAMRQAGAIIVPDLHQMLRLLRILQPQFQLPGSRMAIFSPGGGNSVSISDIFSLQPGLSLSRLTAETQDKLRSLLPEENVDVKNPIDPGAVGMMRLNQLIEAVGADPNIDSLLVLVAADYLSNIKSEESRVLAVEMITDMLATYTTRIQKPVFALLQQQRQNHEDFDRYRRVMVSKMNEKGIPWIDGSFREVAEVFSLLARYKNYRTSERA</sequence>
<dbReference type="SMART" id="SM00881">
    <property type="entry name" value="CoA_binding"/>
    <property type="match status" value="1"/>
</dbReference>
<dbReference type="Proteomes" id="UP000265882">
    <property type="component" value="Unassembled WGS sequence"/>
</dbReference>
<feature type="domain" description="CoA-binding" evidence="4">
    <location>
        <begin position="18"/>
        <end position="113"/>
    </location>
</feature>
<evidence type="ECO:0000256" key="1">
    <source>
        <dbReference type="ARBA" id="ARBA00022598"/>
    </source>
</evidence>
<dbReference type="InterPro" id="IPR036291">
    <property type="entry name" value="NAD(P)-bd_dom_sf"/>
</dbReference>
<evidence type="ECO:0000256" key="2">
    <source>
        <dbReference type="ARBA" id="ARBA00022741"/>
    </source>
</evidence>
<dbReference type="Pfam" id="PF13607">
    <property type="entry name" value="Succ_CoA_lig"/>
    <property type="match status" value="1"/>
</dbReference>
<dbReference type="InterPro" id="IPR032875">
    <property type="entry name" value="Succ_CoA_lig_flav_dom"/>
</dbReference>
<gene>
    <name evidence="5" type="ORF">C4520_13740</name>
</gene>
<dbReference type="InterPro" id="IPR051538">
    <property type="entry name" value="Acyl-CoA_Synth/Transferase"/>
</dbReference>
<dbReference type="InterPro" id="IPR016102">
    <property type="entry name" value="Succinyl-CoA_synth-like"/>
</dbReference>
<dbReference type="PANTHER" id="PTHR43334">
    <property type="entry name" value="ACETATE--COA LIGASE [ADP-FORMING]"/>
    <property type="match status" value="1"/>
</dbReference>
<dbReference type="EMBL" id="QZKU01000096">
    <property type="protein sequence ID" value="RJP18837.1"/>
    <property type="molecule type" value="Genomic_DNA"/>
</dbReference>
<evidence type="ECO:0000256" key="3">
    <source>
        <dbReference type="ARBA" id="ARBA00022840"/>
    </source>
</evidence>
<evidence type="ECO:0000313" key="5">
    <source>
        <dbReference type="EMBL" id="RJP18837.1"/>
    </source>
</evidence>
<name>A0A3A4NDA6_ABYX5</name>
<organism evidence="5 6">
    <name type="scientific">Abyssobacteria bacterium (strain SURF_5)</name>
    <dbReference type="NCBI Taxonomy" id="2093360"/>
    <lineage>
        <taxon>Bacteria</taxon>
        <taxon>Pseudomonadati</taxon>
        <taxon>Candidatus Hydrogenedentota</taxon>
        <taxon>Candidatus Abyssobacteria</taxon>
    </lineage>
</organism>
<dbReference type="GO" id="GO:0016874">
    <property type="term" value="F:ligase activity"/>
    <property type="evidence" value="ECO:0007669"/>
    <property type="project" value="UniProtKB-KW"/>
</dbReference>
<proteinExistence type="predicted"/>
<dbReference type="PANTHER" id="PTHR43334:SF1">
    <property type="entry name" value="3-HYDROXYPROPIONATE--COA LIGASE [ADP-FORMING]"/>
    <property type="match status" value="1"/>
</dbReference>
<dbReference type="GO" id="GO:0005524">
    <property type="term" value="F:ATP binding"/>
    <property type="evidence" value="ECO:0007669"/>
    <property type="project" value="UniProtKB-KW"/>
</dbReference>
<dbReference type="Pfam" id="PF13380">
    <property type="entry name" value="CoA_binding_2"/>
    <property type="match status" value="1"/>
</dbReference>
<keyword evidence="2" id="KW-0547">Nucleotide-binding</keyword>
<dbReference type="InterPro" id="IPR003781">
    <property type="entry name" value="CoA-bd"/>
</dbReference>
<accession>A0A3A4NDA6</accession>
<comment type="caution">
    <text evidence="5">The sequence shown here is derived from an EMBL/GenBank/DDBJ whole genome shotgun (WGS) entry which is preliminary data.</text>
</comment>
<evidence type="ECO:0000259" key="4">
    <source>
        <dbReference type="SMART" id="SM00881"/>
    </source>
</evidence>
<dbReference type="Gene3D" id="3.40.50.720">
    <property type="entry name" value="NAD(P)-binding Rossmann-like Domain"/>
    <property type="match status" value="1"/>
</dbReference>
<keyword evidence="3" id="KW-0067">ATP-binding</keyword>
<dbReference type="AlphaFoldDB" id="A0A3A4NDA6"/>
<dbReference type="Gene3D" id="3.40.50.261">
    <property type="entry name" value="Succinyl-CoA synthetase domains"/>
    <property type="match status" value="2"/>
</dbReference>
<keyword evidence="1" id="KW-0436">Ligase</keyword>
<reference evidence="5 6" key="1">
    <citation type="journal article" date="2017" name="ISME J.">
        <title>Energy and carbon metabolisms in a deep terrestrial subsurface fluid microbial community.</title>
        <authorList>
            <person name="Momper L."/>
            <person name="Jungbluth S.P."/>
            <person name="Lee M.D."/>
            <person name="Amend J.P."/>
        </authorList>
    </citation>
    <scope>NUCLEOTIDE SEQUENCE [LARGE SCALE GENOMIC DNA]</scope>
    <source>
        <strain evidence="5">SURF_5</strain>
    </source>
</reference>
<dbReference type="SUPFAM" id="SSF51735">
    <property type="entry name" value="NAD(P)-binding Rossmann-fold domains"/>
    <property type="match status" value="1"/>
</dbReference>
<evidence type="ECO:0000313" key="6">
    <source>
        <dbReference type="Proteomes" id="UP000265882"/>
    </source>
</evidence>
<protein>
    <recommendedName>
        <fullName evidence="4">CoA-binding domain-containing protein</fullName>
    </recommendedName>
</protein>